<feature type="transmembrane region" description="Helical" evidence="7">
    <location>
        <begin position="137"/>
        <end position="163"/>
    </location>
</feature>
<feature type="domain" description="ABC transmembrane type-1" evidence="9">
    <location>
        <begin position="139"/>
        <end position="327"/>
    </location>
</feature>
<protein>
    <submittedName>
        <fullName evidence="10">ABC transporter, permease</fullName>
    </submittedName>
</protein>
<feature type="transmembrane region" description="Helical" evidence="7">
    <location>
        <begin position="78"/>
        <end position="96"/>
    </location>
</feature>
<dbReference type="RefSeq" id="WP_094692788.1">
    <property type="nucleotide sequence ID" value="NZ_JBDNKC010000005.1"/>
</dbReference>
<evidence type="ECO:0000256" key="5">
    <source>
        <dbReference type="ARBA" id="ARBA00022989"/>
    </source>
</evidence>
<comment type="similarity">
    <text evidence="7">Belongs to the binding-protein-dependent transport system permease family.</text>
</comment>
<keyword evidence="11" id="KW-1185">Reference proteome</keyword>
<dbReference type="InterPro" id="IPR035906">
    <property type="entry name" value="MetI-like_sf"/>
</dbReference>
<evidence type="ECO:0000313" key="10">
    <source>
        <dbReference type="EMBL" id="OZG67591.1"/>
    </source>
</evidence>
<keyword evidence="3" id="KW-1003">Cell membrane</keyword>
<dbReference type="Pfam" id="PF12911">
    <property type="entry name" value="OppC_N"/>
    <property type="match status" value="1"/>
</dbReference>
<dbReference type="Proteomes" id="UP000216451">
    <property type="component" value="Unassembled WGS sequence"/>
</dbReference>
<dbReference type="Gene3D" id="1.10.3720.10">
    <property type="entry name" value="MetI-like"/>
    <property type="match status" value="1"/>
</dbReference>
<organism evidence="10 11">
    <name type="scientific">Bifidobacterium aquikefiri</name>
    <dbReference type="NCBI Taxonomy" id="1653207"/>
    <lineage>
        <taxon>Bacteria</taxon>
        <taxon>Bacillati</taxon>
        <taxon>Actinomycetota</taxon>
        <taxon>Actinomycetes</taxon>
        <taxon>Bifidobacteriales</taxon>
        <taxon>Bifidobacteriaceae</taxon>
        <taxon>Bifidobacterium</taxon>
    </lineage>
</organism>
<feature type="region of interest" description="Disordered" evidence="8">
    <location>
        <begin position="1"/>
        <end position="50"/>
    </location>
</feature>
<evidence type="ECO:0000256" key="7">
    <source>
        <dbReference type="RuleBase" id="RU363032"/>
    </source>
</evidence>
<evidence type="ECO:0000256" key="6">
    <source>
        <dbReference type="ARBA" id="ARBA00023136"/>
    </source>
</evidence>
<evidence type="ECO:0000256" key="1">
    <source>
        <dbReference type="ARBA" id="ARBA00004651"/>
    </source>
</evidence>
<evidence type="ECO:0000259" key="9">
    <source>
        <dbReference type="PROSITE" id="PS50928"/>
    </source>
</evidence>
<gene>
    <name evidence="10" type="ORF">BAQU_0683</name>
</gene>
<comment type="subcellular location">
    <subcellularLocation>
        <location evidence="1 7">Cell membrane</location>
        <topology evidence="1 7">Multi-pass membrane protein</topology>
    </subcellularLocation>
</comment>
<keyword evidence="4 7" id="KW-0812">Transmembrane</keyword>
<evidence type="ECO:0000256" key="2">
    <source>
        <dbReference type="ARBA" id="ARBA00022448"/>
    </source>
</evidence>
<dbReference type="SUPFAM" id="SSF161098">
    <property type="entry name" value="MetI-like"/>
    <property type="match status" value="1"/>
</dbReference>
<keyword evidence="2 7" id="KW-0813">Transport</keyword>
<dbReference type="CDD" id="cd06261">
    <property type="entry name" value="TM_PBP2"/>
    <property type="match status" value="1"/>
</dbReference>
<keyword evidence="5 7" id="KW-1133">Transmembrane helix</keyword>
<feature type="transmembrane region" description="Helical" evidence="7">
    <location>
        <begin position="306"/>
        <end position="330"/>
    </location>
</feature>
<feature type="transmembrane region" description="Helical" evidence="7">
    <location>
        <begin position="170"/>
        <end position="195"/>
    </location>
</feature>
<feature type="compositionally biased region" description="Polar residues" evidence="8">
    <location>
        <begin position="1"/>
        <end position="17"/>
    </location>
</feature>
<proteinExistence type="inferred from homology"/>
<dbReference type="PANTHER" id="PTHR43386">
    <property type="entry name" value="OLIGOPEPTIDE TRANSPORT SYSTEM PERMEASE PROTEIN APPC"/>
    <property type="match status" value="1"/>
</dbReference>
<dbReference type="PROSITE" id="PS50928">
    <property type="entry name" value="ABC_TM1"/>
    <property type="match status" value="1"/>
</dbReference>
<dbReference type="InterPro" id="IPR025966">
    <property type="entry name" value="OppC_N"/>
</dbReference>
<keyword evidence="6 7" id="KW-0472">Membrane</keyword>
<reference evidence="10 11" key="1">
    <citation type="journal article" date="2017" name="BMC Genomics">
        <title>Comparative genomic and phylogenomic analyses of the Bifidobacteriaceae family.</title>
        <authorList>
            <person name="Lugli G.A."/>
            <person name="Milani C."/>
            <person name="Turroni F."/>
            <person name="Duranti S."/>
            <person name="Mancabelli L."/>
            <person name="Mangifesta M."/>
            <person name="Ferrario C."/>
            <person name="Modesto M."/>
            <person name="Mattarelli P."/>
            <person name="Jiri K."/>
            <person name="van Sinderen D."/>
            <person name="Ventura M."/>
        </authorList>
    </citation>
    <scope>NUCLEOTIDE SEQUENCE [LARGE SCALE GENOMIC DNA]</scope>
    <source>
        <strain evidence="10 11">LMG 28769</strain>
    </source>
</reference>
<comment type="caution">
    <text evidence="10">The sequence shown here is derived from an EMBL/GenBank/DDBJ whole genome shotgun (WGS) entry which is preliminary data.</text>
</comment>
<dbReference type="Pfam" id="PF00528">
    <property type="entry name" value="BPD_transp_1"/>
    <property type="match status" value="1"/>
</dbReference>
<sequence>MTQAQNAHVTGTASGNPANGPASDKDKALEVATPPSNKGEHSQPRAKHDSADDNVLIRGLRVAGRSFATVWSVPKARFGIILFSLIILIAIFAPVLSPYNPKQTGFETNAQPSLSHLLGTTASGQDVFSQLIWGGRISVMVAMIAGILSTALAVVIGLSWGYIKSFGGEFVGFIVNLFLVIPQLPLMIVIASYLQNGGMKVIILVIVFTGWAWGSRVLRSQTQSLRSRDFVTAAAFSGDSAARIIFHEIFPNMLSLIINNFFGAATSAALAEAGLEFLGLGDSTTISWGTMIYWAQNNGVILTGQWALLLAPGLMIALLAVSMTFINFGVDRLSNPRLREGSSR</sequence>
<dbReference type="OrthoDB" id="6637947at2"/>
<dbReference type="InterPro" id="IPR050366">
    <property type="entry name" value="BP-dependent_transpt_permease"/>
</dbReference>
<evidence type="ECO:0000256" key="3">
    <source>
        <dbReference type="ARBA" id="ARBA00022475"/>
    </source>
</evidence>
<dbReference type="GO" id="GO:0005886">
    <property type="term" value="C:plasma membrane"/>
    <property type="evidence" value="ECO:0007669"/>
    <property type="project" value="UniProtKB-SubCell"/>
</dbReference>
<feature type="transmembrane region" description="Helical" evidence="7">
    <location>
        <begin position="201"/>
        <end position="218"/>
    </location>
</feature>
<name>A0A261G837_9BIFI</name>
<feature type="transmembrane region" description="Helical" evidence="7">
    <location>
        <begin position="253"/>
        <end position="271"/>
    </location>
</feature>
<dbReference type="PANTHER" id="PTHR43386:SF1">
    <property type="entry name" value="D,D-DIPEPTIDE TRANSPORT SYSTEM PERMEASE PROTEIN DDPC-RELATED"/>
    <property type="match status" value="1"/>
</dbReference>
<evidence type="ECO:0000256" key="8">
    <source>
        <dbReference type="SAM" id="MobiDB-lite"/>
    </source>
</evidence>
<dbReference type="EMBL" id="MWXA01000004">
    <property type="protein sequence ID" value="OZG67591.1"/>
    <property type="molecule type" value="Genomic_DNA"/>
</dbReference>
<evidence type="ECO:0000313" key="11">
    <source>
        <dbReference type="Proteomes" id="UP000216451"/>
    </source>
</evidence>
<dbReference type="InterPro" id="IPR000515">
    <property type="entry name" value="MetI-like"/>
</dbReference>
<dbReference type="AlphaFoldDB" id="A0A261G837"/>
<evidence type="ECO:0000256" key="4">
    <source>
        <dbReference type="ARBA" id="ARBA00022692"/>
    </source>
</evidence>
<dbReference type="GeneID" id="98295353"/>
<dbReference type="GO" id="GO:0071916">
    <property type="term" value="F:dipeptide transmembrane transporter activity"/>
    <property type="evidence" value="ECO:0007669"/>
    <property type="project" value="TreeGrafter"/>
</dbReference>
<feature type="compositionally biased region" description="Basic and acidic residues" evidence="8">
    <location>
        <begin position="38"/>
        <end position="50"/>
    </location>
</feature>
<accession>A0A261G837</accession>